<evidence type="ECO:0000256" key="2">
    <source>
        <dbReference type="ARBA" id="ARBA00023163"/>
    </source>
</evidence>
<evidence type="ECO:0000256" key="1">
    <source>
        <dbReference type="ARBA" id="ARBA00023015"/>
    </source>
</evidence>
<dbReference type="PANTHER" id="PTHR31636">
    <property type="entry name" value="OSJNBA0084A10.13 PROTEIN-RELATED"/>
    <property type="match status" value="1"/>
</dbReference>
<proteinExistence type="inferred from homology"/>
<name>A0A5B7ADT0_DAVIN</name>
<accession>A0A5B7ADT0</accession>
<evidence type="ECO:0000256" key="3">
    <source>
        <dbReference type="PROSITE-ProRule" id="PRU01191"/>
    </source>
</evidence>
<feature type="short sequence motif" description="VHIID" evidence="3">
    <location>
        <begin position="519"/>
        <end position="523"/>
    </location>
</feature>
<keyword evidence="1" id="KW-0805">Transcription regulation</keyword>
<feature type="region of interest" description="Leucine repeat II (LRII)" evidence="3">
    <location>
        <begin position="567"/>
        <end position="599"/>
    </location>
</feature>
<reference evidence="5" key="1">
    <citation type="submission" date="2019-08" db="EMBL/GenBank/DDBJ databases">
        <title>Reference gene set and small RNA set construction with multiple tissues from Davidia involucrata Baill.</title>
        <authorList>
            <person name="Yang H."/>
            <person name="Zhou C."/>
            <person name="Li G."/>
            <person name="Wang J."/>
            <person name="Gao P."/>
            <person name="Wang M."/>
            <person name="Wang R."/>
            <person name="Zhao Y."/>
        </authorList>
    </citation>
    <scope>NUCLEOTIDE SEQUENCE</scope>
    <source>
        <tissue evidence="5">Mixed with DoveR01_LX</tissue>
    </source>
</reference>
<comment type="similarity">
    <text evidence="3">Belongs to the GRAS family.</text>
</comment>
<dbReference type="PROSITE" id="PS50985">
    <property type="entry name" value="GRAS"/>
    <property type="match status" value="1"/>
</dbReference>
<gene>
    <name evidence="5" type="ORF">Din_024278</name>
</gene>
<feature type="compositionally biased region" description="Low complexity" evidence="4">
    <location>
        <begin position="68"/>
        <end position="77"/>
    </location>
</feature>
<organism evidence="5">
    <name type="scientific">Davidia involucrata</name>
    <name type="common">Dove tree</name>
    <dbReference type="NCBI Taxonomy" id="16924"/>
    <lineage>
        <taxon>Eukaryota</taxon>
        <taxon>Viridiplantae</taxon>
        <taxon>Streptophyta</taxon>
        <taxon>Embryophyta</taxon>
        <taxon>Tracheophyta</taxon>
        <taxon>Spermatophyta</taxon>
        <taxon>Magnoliopsida</taxon>
        <taxon>eudicotyledons</taxon>
        <taxon>Gunneridae</taxon>
        <taxon>Pentapetalae</taxon>
        <taxon>asterids</taxon>
        <taxon>Cornales</taxon>
        <taxon>Nyssaceae</taxon>
        <taxon>Davidia</taxon>
    </lineage>
</organism>
<evidence type="ECO:0000313" key="5">
    <source>
        <dbReference type="EMBL" id="MPA54837.1"/>
    </source>
</evidence>
<dbReference type="Pfam" id="PF03514">
    <property type="entry name" value="GRAS"/>
    <property type="match status" value="1"/>
</dbReference>
<feature type="region of interest" description="Disordered" evidence="4">
    <location>
        <begin position="50"/>
        <end position="126"/>
    </location>
</feature>
<protein>
    <submittedName>
        <fullName evidence="5">Putative scarecrow-like protein 27</fullName>
    </submittedName>
</protein>
<feature type="region of interest" description="SAW" evidence="3">
    <location>
        <begin position="700"/>
        <end position="771"/>
    </location>
</feature>
<dbReference type="EMBL" id="GHES01024278">
    <property type="protein sequence ID" value="MPA54837.1"/>
    <property type="molecule type" value="Transcribed_RNA"/>
</dbReference>
<dbReference type="AlphaFoldDB" id="A0A5B7ADT0"/>
<feature type="compositionally biased region" description="Polar residues" evidence="4">
    <location>
        <begin position="99"/>
        <end position="118"/>
    </location>
</feature>
<sequence>MKGMPLPFDFEGKGVLELVAETSSSSPPPSSNPLVYNKWNKEGCFLGSEPTSVLETIRSPSPSPSPPTSTSTLSSSLVGGGGGGSGGSTDTAGVAAVSGNPSQKWPPLQQETSSSNAGVESGCGSLELQPVPPSLEIGSGGGGGTTTAGAEKCGLGMEDWESVLSESVAASPGQEQSIFRWIMGDEEDPSMGLNKLLQTGGGFGVVDQGFGLDPVASGGGNLMATINPSLPTSGFPHATNNEKIGLAPNPSSLPNYKLPNPMFSPLSNNLVPISFSPQPPLPFECSDVKPQIFNPQVLINQHQAQHTQNPSFFLPLSYTQQEQQHLLMPPRPKKHHPGGLEPNCSIPKVPFSDSGQELFMGRPQGLSHQLQLLPHYLPQRPTKPKIVGDEMGQHQLQQQQQQQQQAIIDQLYKAAEQVQTGNSVLAQGILARLNQQLSPIGKPFYRAAFYCKEALQLLIHTNNNNNNNMTPTAPHSSPFSLIFKIGAYKSFSEISPFLQFANFTCNQALLEVLEGFDRIHIIDFDIGYGGQWASFMQELALKSGGAPSLKITAFASPSTHDQIELGLTRENLNHFASEINMAFEFEILSLDSLNSASWSLPLHVSENEAIAVNLPVCSFSNYQLSLPLVLRFVKQLSPKIVVSVDRGCDWIDVPFPNHVIHALQSYSNLLESLDAVNVNLDALQKIERFLLQPGIEKIVMGRYRSPEKMPHWRTLFLSSGFSPLTFSNFTESQAECVVKRTPVRGFHVEKRQSSLVLCWQQKELISASAWRC</sequence>
<feature type="compositionally biased region" description="Gly residues" evidence="4">
    <location>
        <begin position="78"/>
        <end position="87"/>
    </location>
</feature>
<keyword evidence="2" id="KW-0804">Transcription</keyword>
<dbReference type="InterPro" id="IPR005202">
    <property type="entry name" value="TF_GRAS"/>
</dbReference>
<evidence type="ECO:0000256" key="4">
    <source>
        <dbReference type="SAM" id="MobiDB-lite"/>
    </source>
</evidence>
<comment type="caution">
    <text evidence="3">Lacks conserved residue(s) required for the propagation of feature annotation.</text>
</comment>
<feature type="region of interest" description="VHIID" evidence="3">
    <location>
        <begin position="488"/>
        <end position="553"/>
    </location>
</feature>